<dbReference type="InterPro" id="IPR033763">
    <property type="entry name" value="SCML2_RBR"/>
</dbReference>
<gene>
    <name evidence="3" type="ORF">BN2614_LOCUS1</name>
</gene>
<accession>A0A9X9M9T2</accession>
<protein>
    <recommendedName>
        <fullName evidence="2">Polycomb group protein RNA binding region domain-containing protein</fullName>
    </recommendedName>
</protein>
<dbReference type="AlphaFoldDB" id="A0A9X9M9T2"/>
<dbReference type="Proteomes" id="UP000269945">
    <property type="component" value="Unassembled WGS sequence"/>
</dbReference>
<evidence type="ECO:0000259" key="2">
    <source>
        <dbReference type="Pfam" id="PF17208"/>
    </source>
</evidence>
<dbReference type="Pfam" id="PF17208">
    <property type="entry name" value="RBR"/>
    <property type="match status" value="1"/>
</dbReference>
<dbReference type="EMBL" id="CYRY02044978">
    <property type="protein sequence ID" value="VCX40211.1"/>
    <property type="molecule type" value="Genomic_DNA"/>
</dbReference>
<sequence>MQSPQKTAVILPTQQIRKSGRIKPPGQTSVPKKGSAVKNLTPRKKGPKKEKYFPVLCSTSSASINSLARDRRVSYDKDA</sequence>
<feature type="region of interest" description="Disordered" evidence="1">
    <location>
        <begin position="1"/>
        <end position="51"/>
    </location>
</feature>
<feature type="compositionally biased region" description="Polar residues" evidence="1">
    <location>
        <begin position="1"/>
        <end position="17"/>
    </location>
</feature>
<feature type="non-terminal residue" evidence="3">
    <location>
        <position position="1"/>
    </location>
</feature>
<reference evidence="3 4" key="1">
    <citation type="submission" date="2018-10" db="EMBL/GenBank/DDBJ databases">
        <authorList>
            <person name="Ekblom R."/>
            <person name="Jareborg N."/>
        </authorList>
    </citation>
    <scope>NUCLEOTIDE SEQUENCE [LARGE SCALE GENOMIC DNA]</scope>
    <source>
        <tissue evidence="3">Muscle</tissue>
    </source>
</reference>
<name>A0A9X9M9T2_GULGU</name>
<proteinExistence type="predicted"/>
<evidence type="ECO:0000313" key="3">
    <source>
        <dbReference type="EMBL" id="VCX40211.1"/>
    </source>
</evidence>
<organism evidence="3 4">
    <name type="scientific">Gulo gulo</name>
    <name type="common">Wolverine</name>
    <name type="synonym">Gluton</name>
    <dbReference type="NCBI Taxonomy" id="48420"/>
    <lineage>
        <taxon>Eukaryota</taxon>
        <taxon>Metazoa</taxon>
        <taxon>Chordata</taxon>
        <taxon>Craniata</taxon>
        <taxon>Vertebrata</taxon>
        <taxon>Euteleostomi</taxon>
        <taxon>Mammalia</taxon>
        <taxon>Eutheria</taxon>
        <taxon>Laurasiatheria</taxon>
        <taxon>Carnivora</taxon>
        <taxon>Caniformia</taxon>
        <taxon>Musteloidea</taxon>
        <taxon>Mustelidae</taxon>
        <taxon>Guloninae</taxon>
        <taxon>Gulo</taxon>
    </lineage>
</organism>
<keyword evidence="4" id="KW-1185">Reference proteome</keyword>
<evidence type="ECO:0000256" key="1">
    <source>
        <dbReference type="SAM" id="MobiDB-lite"/>
    </source>
</evidence>
<feature type="domain" description="Polycomb group protein RNA binding region" evidence="2">
    <location>
        <begin position="13"/>
        <end position="57"/>
    </location>
</feature>
<evidence type="ECO:0000313" key="4">
    <source>
        <dbReference type="Proteomes" id="UP000269945"/>
    </source>
</evidence>
<comment type="caution">
    <text evidence="3">The sequence shown here is derived from an EMBL/GenBank/DDBJ whole genome shotgun (WGS) entry which is preliminary data.</text>
</comment>